<evidence type="ECO:0000313" key="4">
    <source>
        <dbReference type="Proteomes" id="UP000319771"/>
    </source>
</evidence>
<dbReference type="EMBL" id="VBPB01000165">
    <property type="protein sequence ID" value="TMQ71402.1"/>
    <property type="molecule type" value="Genomic_DNA"/>
</dbReference>
<sequence>MHPFAIRVRYGDTDPMGFAYYAQYLRWFEIGRAEMLRALGTSYRAVEEGGVSLPVVEAHCRYFKPARYDDLIAIETGVLVLKRASVRFGYRVVREADRELLATGHTEHCFLGRDGKPGPPTPVLAELLQRAPRASERP</sequence>
<accession>A0A538U676</accession>
<dbReference type="PANTHER" id="PTHR31793">
    <property type="entry name" value="4-HYDROXYBENZOYL-COA THIOESTERASE FAMILY MEMBER"/>
    <property type="match status" value="1"/>
</dbReference>
<proteinExistence type="inferred from homology"/>
<protein>
    <submittedName>
        <fullName evidence="3">Acyl-CoA thioesterase</fullName>
    </submittedName>
</protein>
<comment type="caution">
    <text evidence="3">The sequence shown here is derived from an EMBL/GenBank/DDBJ whole genome shotgun (WGS) entry which is preliminary data.</text>
</comment>
<dbReference type="InterPro" id="IPR006684">
    <property type="entry name" value="YbgC/YbaW"/>
</dbReference>
<dbReference type="SUPFAM" id="SSF54637">
    <property type="entry name" value="Thioesterase/thiol ester dehydrase-isomerase"/>
    <property type="match status" value="1"/>
</dbReference>
<dbReference type="Gene3D" id="3.10.129.10">
    <property type="entry name" value="Hotdog Thioesterase"/>
    <property type="match status" value="1"/>
</dbReference>
<dbReference type="Proteomes" id="UP000319771">
    <property type="component" value="Unassembled WGS sequence"/>
</dbReference>
<evidence type="ECO:0000256" key="2">
    <source>
        <dbReference type="ARBA" id="ARBA00022801"/>
    </source>
</evidence>
<evidence type="ECO:0000256" key="1">
    <source>
        <dbReference type="ARBA" id="ARBA00005953"/>
    </source>
</evidence>
<dbReference type="AlphaFoldDB" id="A0A538U676"/>
<dbReference type="InterPro" id="IPR050563">
    <property type="entry name" value="4-hydroxybenzoyl-CoA_TE"/>
</dbReference>
<dbReference type="InterPro" id="IPR029069">
    <property type="entry name" value="HotDog_dom_sf"/>
</dbReference>
<keyword evidence="2" id="KW-0378">Hydrolase</keyword>
<comment type="similarity">
    <text evidence="1">Belongs to the 4-hydroxybenzoyl-CoA thioesterase family.</text>
</comment>
<dbReference type="CDD" id="cd00586">
    <property type="entry name" value="4HBT"/>
    <property type="match status" value="1"/>
</dbReference>
<dbReference type="NCBIfam" id="TIGR00051">
    <property type="entry name" value="YbgC/FadM family acyl-CoA thioesterase"/>
    <property type="match status" value="1"/>
</dbReference>
<name>A0A538U676_UNCEI</name>
<evidence type="ECO:0000313" key="3">
    <source>
        <dbReference type="EMBL" id="TMQ71402.1"/>
    </source>
</evidence>
<dbReference type="PIRSF" id="PIRSF003230">
    <property type="entry name" value="YbgC"/>
    <property type="match status" value="1"/>
</dbReference>
<reference evidence="3 4" key="1">
    <citation type="journal article" date="2019" name="Nat. Microbiol.">
        <title>Mediterranean grassland soil C-N compound turnover is dependent on rainfall and depth, and is mediated by genomically divergent microorganisms.</title>
        <authorList>
            <person name="Diamond S."/>
            <person name="Andeer P.F."/>
            <person name="Li Z."/>
            <person name="Crits-Christoph A."/>
            <person name="Burstein D."/>
            <person name="Anantharaman K."/>
            <person name="Lane K.R."/>
            <person name="Thomas B.C."/>
            <person name="Pan C."/>
            <person name="Northen T.R."/>
            <person name="Banfield J.F."/>
        </authorList>
    </citation>
    <scope>NUCLEOTIDE SEQUENCE [LARGE SCALE GENOMIC DNA]</scope>
    <source>
        <strain evidence="3">WS_11</strain>
    </source>
</reference>
<gene>
    <name evidence="3" type="ORF">E6K81_10165</name>
</gene>
<dbReference type="GO" id="GO:0047617">
    <property type="term" value="F:fatty acyl-CoA hydrolase activity"/>
    <property type="evidence" value="ECO:0007669"/>
    <property type="project" value="TreeGrafter"/>
</dbReference>
<dbReference type="Pfam" id="PF13279">
    <property type="entry name" value="4HBT_2"/>
    <property type="match status" value="1"/>
</dbReference>
<dbReference type="PANTHER" id="PTHR31793:SF27">
    <property type="entry name" value="NOVEL THIOESTERASE SUPERFAMILY DOMAIN AND SAPOSIN A-TYPE DOMAIN CONTAINING PROTEIN (0610012H03RIK)"/>
    <property type="match status" value="1"/>
</dbReference>
<organism evidence="3 4">
    <name type="scientific">Eiseniibacteriota bacterium</name>
    <dbReference type="NCBI Taxonomy" id="2212470"/>
    <lineage>
        <taxon>Bacteria</taxon>
        <taxon>Candidatus Eiseniibacteriota</taxon>
    </lineage>
</organism>